<keyword evidence="3" id="KW-1185">Reference proteome</keyword>
<keyword evidence="1" id="KW-0812">Transmembrane</keyword>
<dbReference type="RefSeq" id="WP_093669111.1">
    <property type="nucleotide sequence ID" value="NZ_FOOY01000003.1"/>
</dbReference>
<accession>A0A1I2N0Q5</accession>
<feature type="transmembrane region" description="Helical" evidence="1">
    <location>
        <begin position="93"/>
        <end position="110"/>
    </location>
</feature>
<protein>
    <submittedName>
        <fullName evidence="2">Uncharacterized protein</fullName>
    </submittedName>
</protein>
<name>A0A1I2N0Q5_9BACL</name>
<sequence length="125" mass="14918">MTRIELQNLWQERMKDFEKSEQNGKEWCSTQGISLSQFRYWRRKLRLMPATPSTHSWMTMDFDRAQKQESLFVHLGVSRIEVHAGFDPDLDDVILYAVGSTIGYTIFNILKRVSEKYLKRRIWLS</sequence>
<evidence type="ECO:0000256" key="1">
    <source>
        <dbReference type="SAM" id="Phobius"/>
    </source>
</evidence>
<dbReference type="AlphaFoldDB" id="A0A1I2N0Q5"/>
<dbReference type="OrthoDB" id="9808061at2"/>
<reference evidence="3" key="1">
    <citation type="submission" date="2016-10" db="EMBL/GenBank/DDBJ databases">
        <authorList>
            <person name="Varghese N."/>
            <person name="Submissions S."/>
        </authorList>
    </citation>
    <scope>NUCLEOTIDE SEQUENCE [LARGE SCALE GENOMIC DNA]</scope>
    <source>
        <strain evidence="3">ATCC 700379</strain>
    </source>
</reference>
<organism evidence="2 3">
    <name type="scientific">Sporolactobacillus nakayamae</name>
    <dbReference type="NCBI Taxonomy" id="269670"/>
    <lineage>
        <taxon>Bacteria</taxon>
        <taxon>Bacillati</taxon>
        <taxon>Bacillota</taxon>
        <taxon>Bacilli</taxon>
        <taxon>Bacillales</taxon>
        <taxon>Sporolactobacillaceae</taxon>
        <taxon>Sporolactobacillus</taxon>
    </lineage>
</organism>
<gene>
    <name evidence="2" type="ORF">SAMN02982927_00168</name>
</gene>
<keyword evidence="1" id="KW-0472">Membrane</keyword>
<keyword evidence="1" id="KW-1133">Transmembrane helix</keyword>
<dbReference type="STRING" id="269670.SAMN02982927_00168"/>
<proteinExistence type="predicted"/>
<dbReference type="EMBL" id="FOOY01000003">
    <property type="protein sequence ID" value="SFF96459.1"/>
    <property type="molecule type" value="Genomic_DNA"/>
</dbReference>
<dbReference type="NCBIfam" id="NF047593">
    <property type="entry name" value="IS66_ISAeme5_TnpA"/>
    <property type="match status" value="1"/>
</dbReference>
<dbReference type="Proteomes" id="UP000198752">
    <property type="component" value="Unassembled WGS sequence"/>
</dbReference>
<evidence type="ECO:0000313" key="2">
    <source>
        <dbReference type="EMBL" id="SFF96459.1"/>
    </source>
</evidence>
<evidence type="ECO:0000313" key="3">
    <source>
        <dbReference type="Proteomes" id="UP000198752"/>
    </source>
</evidence>